<sequence length="400" mass="45306">MGGCCNNKAGQTGKSESHPRFKTIQGKIFENQKKKKATEAMIIAFDYIESKGASKKEAIDSIMNMKPSYGVLCVLDVIFDYLDFDDLKIVAGGCKLFCYVATLDRLLEKYQYEPVLHDHNNLYDEDYEEEKVNCKEGLRHDEGQDSEICQHRVDSDFKNRTTDSQQSVTYGNHSKRESKSSMSSCSPWMTTKKPTKGCEESPALRKGLLSKQKTLMHQIMYMRNITQAQRERSQDSFKKTVAFSNGMGEAYSDVDHFNQCLKSLSSEENTDLIDIGNPGIASLNSGIIGSPESIAEQKRSSKAIPLTDPNYTHDSTQSSNSKLRRHTDQVLNPHQFFKNSNVPHNRPSMFLPYHLPCIRESVNESNERKNTFSKKTPSSSSETSKSQSDQEILTIDFKDF</sequence>
<gene>
    <name evidence="2" type="ORF">ECRASSUSDP1_LOCUS3683</name>
</gene>
<feature type="region of interest" description="Disordered" evidence="1">
    <location>
        <begin position="294"/>
        <end position="325"/>
    </location>
</feature>
<feature type="region of interest" description="Disordered" evidence="1">
    <location>
        <begin position="362"/>
        <end position="392"/>
    </location>
</feature>
<dbReference type="EMBL" id="CAMPGE010003526">
    <property type="protein sequence ID" value="CAI2362361.1"/>
    <property type="molecule type" value="Genomic_DNA"/>
</dbReference>
<accession>A0AAD1U5I5</accession>
<comment type="caution">
    <text evidence="2">The sequence shown here is derived from an EMBL/GenBank/DDBJ whole genome shotgun (WGS) entry which is preliminary data.</text>
</comment>
<reference evidence="2" key="1">
    <citation type="submission" date="2023-07" db="EMBL/GenBank/DDBJ databases">
        <authorList>
            <consortium name="AG Swart"/>
            <person name="Singh M."/>
            <person name="Singh A."/>
            <person name="Seah K."/>
            <person name="Emmerich C."/>
        </authorList>
    </citation>
    <scope>NUCLEOTIDE SEQUENCE</scope>
    <source>
        <strain evidence="2">DP1</strain>
    </source>
</reference>
<feature type="region of interest" description="Disordered" evidence="1">
    <location>
        <begin position="153"/>
        <end position="200"/>
    </location>
</feature>
<protein>
    <submittedName>
        <fullName evidence="2">Uncharacterized protein</fullName>
    </submittedName>
</protein>
<feature type="compositionally biased region" description="Low complexity" evidence="1">
    <location>
        <begin position="373"/>
        <end position="387"/>
    </location>
</feature>
<dbReference type="AlphaFoldDB" id="A0AAD1U5I5"/>
<dbReference type="Proteomes" id="UP001295684">
    <property type="component" value="Unassembled WGS sequence"/>
</dbReference>
<keyword evidence="3" id="KW-1185">Reference proteome</keyword>
<evidence type="ECO:0000256" key="1">
    <source>
        <dbReference type="SAM" id="MobiDB-lite"/>
    </source>
</evidence>
<feature type="compositionally biased region" description="Polar residues" evidence="1">
    <location>
        <begin position="162"/>
        <end position="172"/>
    </location>
</feature>
<evidence type="ECO:0000313" key="2">
    <source>
        <dbReference type="EMBL" id="CAI2362361.1"/>
    </source>
</evidence>
<organism evidence="2 3">
    <name type="scientific">Euplotes crassus</name>
    <dbReference type="NCBI Taxonomy" id="5936"/>
    <lineage>
        <taxon>Eukaryota</taxon>
        <taxon>Sar</taxon>
        <taxon>Alveolata</taxon>
        <taxon>Ciliophora</taxon>
        <taxon>Intramacronucleata</taxon>
        <taxon>Spirotrichea</taxon>
        <taxon>Hypotrichia</taxon>
        <taxon>Euplotida</taxon>
        <taxon>Euplotidae</taxon>
        <taxon>Moneuplotes</taxon>
    </lineage>
</organism>
<name>A0AAD1U5I5_EUPCR</name>
<feature type="compositionally biased region" description="Polar residues" evidence="1">
    <location>
        <begin position="309"/>
        <end position="321"/>
    </location>
</feature>
<proteinExistence type="predicted"/>
<evidence type="ECO:0000313" key="3">
    <source>
        <dbReference type="Proteomes" id="UP001295684"/>
    </source>
</evidence>